<dbReference type="InterPro" id="IPR045851">
    <property type="entry name" value="AMP-bd_C_sf"/>
</dbReference>
<evidence type="ECO:0000259" key="1">
    <source>
        <dbReference type="Pfam" id="PF00501"/>
    </source>
</evidence>
<keyword evidence="2" id="KW-0436">Ligase</keyword>
<dbReference type="EMBL" id="LDOT01000023">
    <property type="protein sequence ID" value="KLV04244.1"/>
    <property type="molecule type" value="Genomic_DNA"/>
</dbReference>
<dbReference type="Proteomes" id="UP000036097">
    <property type="component" value="Unassembled WGS sequence"/>
</dbReference>
<dbReference type="InterPro" id="IPR042099">
    <property type="entry name" value="ANL_N_sf"/>
</dbReference>
<protein>
    <submittedName>
        <fullName evidence="2">AMP-fatty acid ligase</fullName>
    </submittedName>
</protein>
<comment type="caution">
    <text evidence="2">The sequence shown here is derived from an EMBL/GenBank/DDBJ whole genome shotgun (WGS) entry which is preliminary data.</text>
</comment>
<keyword evidence="3" id="KW-1185">Reference proteome</keyword>
<dbReference type="GO" id="GO:0016874">
    <property type="term" value="F:ligase activity"/>
    <property type="evidence" value="ECO:0007669"/>
    <property type="project" value="UniProtKB-KW"/>
</dbReference>
<dbReference type="Gene3D" id="3.40.50.12780">
    <property type="entry name" value="N-terminal domain of ligase-like"/>
    <property type="match status" value="1"/>
</dbReference>
<organism evidence="2 3">
    <name type="scientific">Photobacterium aquae</name>
    <dbReference type="NCBI Taxonomy" id="1195763"/>
    <lineage>
        <taxon>Bacteria</taxon>
        <taxon>Pseudomonadati</taxon>
        <taxon>Pseudomonadota</taxon>
        <taxon>Gammaproteobacteria</taxon>
        <taxon>Vibrionales</taxon>
        <taxon>Vibrionaceae</taxon>
        <taxon>Photobacterium</taxon>
    </lineage>
</organism>
<dbReference type="PATRIC" id="fig|1195763.3.peg.3356"/>
<dbReference type="RefSeq" id="WP_047880017.1">
    <property type="nucleotide sequence ID" value="NZ_LDOT01000023.1"/>
</dbReference>
<reference evidence="2 3" key="1">
    <citation type="submission" date="2015-05" db="EMBL/GenBank/DDBJ databases">
        <title>Photobacterium galathea sp. nov.</title>
        <authorList>
            <person name="Machado H."/>
            <person name="Gram L."/>
        </authorList>
    </citation>
    <scope>NUCLEOTIDE SEQUENCE [LARGE SCALE GENOMIC DNA]</scope>
    <source>
        <strain evidence="2 3">CGMCC 1.12159</strain>
    </source>
</reference>
<gene>
    <name evidence="2" type="ORF">ABT56_15740</name>
</gene>
<dbReference type="Pfam" id="PF00501">
    <property type="entry name" value="AMP-binding"/>
    <property type="match status" value="1"/>
</dbReference>
<proteinExistence type="predicted"/>
<dbReference type="STRING" id="1195763.ABT56_15740"/>
<feature type="domain" description="AMP-dependent synthetase/ligase" evidence="1">
    <location>
        <begin position="129"/>
        <end position="298"/>
    </location>
</feature>
<evidence type="ECO:0000313" key="3">
    <source>
        <dbReference type="Proteomes" id="UP000036097"/>
    </source>
</evidence>
<name>A0A0J1GXU9_9GAMM</name>
<dbReference type="OrthoDB" id="9787658at2"/>
<dbReference type="PANTHER" id="PTHR45398">
    <property type="match status" value="1"/>
</dbReference>
<dbReference type="PANTHER" id="PTHR45398:SF1">
    <property type="entry name" value="ENZYME, PUTATIVE (JCVI)-RELATED"/>
    <property type="match status" value="1"/>
</dbReference>
<accession>A0A0J1GXU9</accession>
<sequence>MEYSQRLPEPTLDNDEFVSLSSLLLANRSGQAIVAGLDNDSVSWSCFQRDVLGLAATLKTSSYMKWALCFDDSYYFAVALFAAAHAGKEIVLPGNHQPSALDELQAHFDALLHDRQELLGFTCPQLALPHDAQQHAPSFQLAPLQPGMVKITLFTSGSSGKAKAIAKTLVQLEAEIAQLEANWGSQLKASQVVSTVSHQHIYGLLFRVLWPLCSGRVFARRDLIYPEQVTAKAALDIALITSPALLKRLAGEETGDSYRAVFSSGGPLSESAAHDALKILGHLPIEVFGSTETGGIAFRQQVAATTPWALFDVIDASLNAEGCLKVRSPFVDQENDYQTTDQCQFVGERDFILLGRTDRVVKIEEKRISLTEIERRLCQLTWIEEAAVLTLEQGGRIVISAVVTLTDDGDRHLQICGKGKFWIELRQQLRRWIEPVGIPRRFRFVDEIPLNSQGKRLVRELEALFAQD</sequence>
<evidence type="ECO:0000313" key="2">
    <source>
        <dbReference type="EMBL" id="KLV04244.1"/>
    </source>
</evidence>
<dbReference type="InterPro" id="IPR000873">
    <property type="entry name" value="AMP-dep_synth/lig_dom"/>
</dbReference>
<dbReference type="SUPFAM" id="SSF56801">
    <property type="entry name" value="Acetyl-CoA synthetase-like"/>
    <property type="match status" value="1"/>
</dbReference>
<dbReference type="Gene3D" id="3.30.300.30">
    <property type="match status" value="1"/>
</dbReference>
<dbReference type="AlphaFoldDB" id="A0A0J1GXU9"/>